<dbReference type="AlphaFoldDB" id="G2G5Z5"/>
<dbReference type="EMBL" id="AGBF01000007">
    <property type="protein sequence ID" value="EGX61084.1"/>
    <property type="molecule type" value="Genomic_DNA"/>
</dbReference>
<accession>G2G5Z5</accession>
<comment type="caution">
    <text evidence="3">The sequence shown here is derived from an EMBL/GenBank/DDBJ whole genome shotgun (WGS) entry which is preliminary data.</text>
</comment>
<dbReference type="SUPFAM" id="SSF52096">
    <property type="entry name" value="ClpP/crotonase"/>
    <property type="match status" value="1"/>
</dbReference>
<sequence>MLRETGLGDGVLSERRVFHVLSTTEDQTGGPRGFVEKRTPRFSGSPADA</sequence>
<dbReference type="Proteomes" id="UP000004217">
    <property type="component" value="Unassembled WGS sequence"/>
</dbReference>
<evidence type="ECO:0000313" key="4">
    <source>
        <dbReference type="Proteomes" id="UP000004217"/>
    </source>
</evidence>
<reference evidence="3 4" key="1">
    <citation type="submission" date="2011-08" db="EMBL/GenBank/DDBJ databases">
        <authorList>
            <person name="Lin Y."/>
            <person name="Hao X."/>
            <person name="Johnstone L."/>
            <person name="Miller S.J."/>
            <person name="Wei G."/>
            <person name="Rensing C."/>
        </authorList>
    </citation>
    <scope>NUCLEOTIDE SEQUENCE [LARGE SCALE GENOMIC DNA]</scope>
    <source>
        <strain evidence="3 4">K42</strain>
    </source>
</reference>
<dbReference type="PATRIC" id="fig|700597.3.peg.874"/>
<keyword evidence="3" id="KW-0378">Hydrolase</keyword>
<evidence type="ECO:0000256" key="1">
    <source>
        <dbReference type="ARBA" id="ARBA00005254"/>
    </source>
</evidence>
<evidence type="ECO:0000256" key="2">
    <source>
        <dbReference type="SAM" id="MobiDB-lite"/>
    </source>
</evidence>
<dbReference type="InterPro" id="IPR014748">
    <property type="entry name" value="Enoyl-CoA_hydra_C"/>
</dbReference>
<protein>
    <submittedName>
        <fullName evidence="3">Hydrolase</fullName>
    </submittedName>
</protein>
<name>G2G5Z5_9ACTN</name>
<dbReference type="InterPro" id="IPR029045">
    <property type="entry name" value="ClpP/crotonase-like_dom_sf"/>
</dbReference>
<dbReference type="GO" id="GO:0016787">
    <property type="term" value="F:hydrolase activity"/>
    <property type="evidence" value="ECO:0007669"/>
    <property type="project" value="UniProtKB-KW"/>
</dbReference>
<feature type="region of interest" description="Disordered" evidence="2">
    <location>
        <begin position="22"/>
        <end position="49"/>
    </location>
</feature>
<evidence type="ECO:0000313" key="3">
    <source>
        <dbReference type="EMBL" id="EGX61084.1"/>
    </source>
</evidence>
<keyword evidence="4" id="KW-1185">Reference proteome</keyword>
<dbReference type="Gene3D" id="1.10.12.10">
    <property type="entry name" value="Lyase 2-enoyl-coa Hydratase, Chain A, domain 2"/>
    <property type="match status" value="1"/>
</dbReference>
<organism evidence="3 4">
    <name type="scientific">Streptomyces zinciresistens K42</name>
    <dbReference type="NCBI Taxonomy" id="700597"/>
    <lineage>
        <taxon>Bacteria</taxon>
        <taxon>Bacillati</taxon>
        <taxon>Actinomycetota</taxon>
        <taxon>Actinomycetes</taxon>
        <taxon>Kitasatosporales</taxon>
        <taxon>Streptomycetaceae</taxon>
        <taxon>Streptomyces</taxon>
    </lineage>
</organism>
<comment type="similarity">
    <text evidence="1">Belongs to the enoyl-CoA hydratase/isomerase family.</text>
</comment>
<dbReference type="RefSeq" id="WP_007491835.1">
    <property type="nucleotide sequence ID" value="NZ_AGBF01000007.1"/>
</dbReference>
<proteinExistence type="inferred from homology"/>
<gene>
    <name evidence="3" type="ORF">SZN_04506</name>
</gene>